<reference evidence="1 2" key="1">
    <citation type="submission" date="2005-07" db="EMBL/GenBank/DDBJ databases">
        <authorList>
            <person name="Mural R.J."/>
            <person name="Li P.W."/>
            <person name="Adams M.D."/>
            <person name="Amanatides P.G."/>
            <person name="Baden-Tillson H."/>
            <person name="Barnstead M."/>
            <person name="Chin S.H."/>
            <person name="Dew I."/>
            <person name="Evans C.A."/>
            <person name="Ferriera S."/>
            <person name="Flanigan M."/>
            <person name="Fosler C."/>
            <person name="Glodek A."/>
            <person name="Gu Z."/>
            <person name="Holt R.A."/>
            <person name="Jennings D."/>
            <person name="Kraft C.L."/>
            <person name="Lu F."/>
            <person name="Nguyen T."/>
            <person name="Nusskern D.R."/>
            <person name="Pfannkoch C.M."/>
            <person name="Sitter C."/>
            <person name="Sutton G.G."/>
            <person name="Venter J.C."/>
            <person name="Wang Z."/>
            <person name="Woodage T."/>
            <person name="Zheng X.H."/>
            <person name="Zhong F."/>
        </authorList>
    </citation>
    <scope>NUCLEOTIDE SEQUENCE [LARGE SCALE GENOMIC DNA]</scope>
    <source>
        <strain>BN</strain>
        <strain evidence="2">Sprague-Dawley</strain>
    </source>
</reference>
<dbReference type="Proteomes" id="UP000234681">
    <property type="component" value="Chromosome 10"/>
</dbReference>
<gene>
    <name evidence="1" type="ORF">rCG_35052</name>
</gene>
<organism evidence="1 2">
    <name type="scientific">Rattus norvegicus</name>
    <name type="common">Rat</name>
    <dbReference type="NCBI Taxonomy" id="10116"/>
    <lineage>
        <taxon>Eukaryota</taxon>
        <taxon>Metazoa</taxon>
        <taxon>Chordata</taxon>
        <taxon>Craniata</taxon>
        <taxon>Vertebrata</taxon>
        <taxon>Euteleostomi</taxon>
        <taxon>Mammalia</taxon>
        <taxon>Eutheria</taxon>
        <taxon>Euarchontoglires</taxon>
        <taxon>Glires</taxon>
        <taxon>Rodentia</taxon>
        <taxon>Myomorpha</taxon>
        <taxon>Muroidea</taxon>
        <taxon>Muridae</taxon>
        <taxon>Murinae</taxon>
        <taxon>Rattus</taxon>
    </lineage>
</organism>
<accession>A6HI21</accession>
<evidence type="ECO:0000313" key="1">
    <source>
        <dbReference type="EMBL" id="EDM05676.1"/>
    </source>
</evidence>
<proteinExistence type="predicted"/>
<dbReference type="EMBL" id="CH473948">
    <property type="protein sequence ID" value="EDM05676.1"/>
    <property type="molecule type" value="Genomic_DNA"/>
</dbReference>
<name>A6HI21_RAT</name>
<evidence type="ECO:0000313" key="2">
    <source>
        <dbReference type="Proteomes" id="UP000234681"/>
    </source>
</evidence>
<sequence length="65" mass="7998">MSSDSEEALHRLRLRSQRKKKCVWHRRQSPPFWRTSTVRHYCSSLLHSQRKAHWREEPTVEPQRC</sequence>
<protein>
    <submittedName>
        <fullName evidence="1">RCG35052</fullName>
    </submittedName>
</protein>
<dbReference type="AlphaFoldDB" id="A6HI21"/>